<dbReference type="InterPro" id="IPR003439">
    <property type="entry name" value="ABC_transporter-like_ATP-bd"/>
</dbReference>
<evidence type="ECO:0000256" key="5">
    <source>
        <dbReference type="ARBA" id="ARBA00022741"/>
    </source>
</evidence>
<keyword evidence="8" id="KW-0472">Membrane</keyword>
<dbReference type="NCBIfam" id="NF010167">
    <property type="entry name" value="PRK13648.1"/>
    <property type="match status" value="1"/>
</dbReference>
<dbReference type="InterPro" id="IPR003593">
    <property type="entry name" value="AAA+_ATPase"/>
</dbReference>
<evidence type="ECO:0000313" key="11">
    <source>
        <dbReference type="Proteomes" id="UP000790580"/>
    </source>
</evidence>
<dbReference type="PROSITE" id="PS50893">
    <property type="entry name" value="ABC_TRANSPORTER_2"/>
    <property type="match status" value="1"/>
</dbReference>
<dbReference type="NCBIfam" id="TIGR04520">
    <property type="entry name" value="ECF_ATPase_1"/>
    <property type="match status" value="1"/>
</dbReference>
<evidence type="ECO:0000256" key="3">
    <source>
        <dbReference type="ARBA" id="ARBA00022448"/>
    </source>
</evidence>
<evidence type="ECO:0000256" key="1">
    <source>
        <dbReference type="ARBA" id="ARBA00004202"/>
    </source>
</evidence>
<evidence type="ECO:0000313" key="10">
    <source>
        <dbReference type="EMBL" id="MBU9720194.1"/>
    </source>
</evidence>
<dbReference type="Gene3D" id="3.40.50.300">
    <property type="entry name" value="P-loop containing nucleotide triphosphate hydrolases"/>
    <property type="match status" value="1"/>
</dbReference>
<dbReference type="InterPro" id="IPR027417">
    <property type="entry name" value="P-loop_NTPase"/>
</dbReference>
<keyword evidence="4" id="KW-1003">Cell membrane</keyword>
<sequence length="282" mass="31014">MQGTIHVDSLTFQFQGNGENVLTDISLSLRAGEWVSIVGHNGSGKSTLAKFLNGLLIPVTGDVTILGMNTKDFNNQPLIRKKVSMVFQNPDNQLVAPTVADDVAFGLENAGVPFKEMQARVRNTIHTLGLSGLENSEPSRLSGGQKQRVALAGALVLQPEILILDEATSMLDPIGKKEVMDQVQRLRRETELTIVMITHDLNEALMSDRVIVLKEGRIVGDGPPLEVLSHSEMLADTNLIHPFIIEIMEGLKGKGYDLREVNNTIITEQELVDAIWKLKQMM</sequence>
<dbReference type="SUPFAM" id="SSF52540">
    <property type="entry name" value="P-loop containing nucleoside triphosphate hydrolases"/>
    <property type="match status" value="1"/>
</dbReference>
<evidence type="ECO:0000256" key="8">
    <source>
        <dbReference type="ARBA" id="ARBA00023136"/>
    </source>
</evidence>
<keyword evidence="6" id="KW-0067">ATP-binding</keyword>
<keyword evidence="11" id="KW-1185">Reference proteome</keyword>
<comment type="similarity">
    <text evidence="2">Belongs to the ABC transporter superfamily.</text>
</comment>
<dbReference type="EMBL" id="JAHQCR010000014">
    <property type="protein sequence ID" value="MBU9720194.1"/>
    <property type="molecule type" value="Genomic_DNA"/>
</dbReference>
<dbReference type="InterPro" id="IPR030947">
    <property type="entry name" value="EcfA_1"/>
</dbReference>
<dbReference type="InterPro" id="IPR017871">
    <property type="entry name" value="ABC_transporter-like_CS"/>
</dbReference>
<dbReference type="InterPro" id="IPR050095">
    <property type="entry name" value="ECF_ABC_transporter_ATP-bd"/>
</dbReference>
<accession>A0ABS6JR42</accession>
<gene>
    <name evidence="10" type="ORF">KS407_01925</name>
</gene>
<proteinExistence type="inferred from homology"/>
<dbReference type="SMART" id="SM00382">
    <property type="entry name" value="AAA"/>
    <property type="match status" value="1"/>
</dbReference>
<feature type="domain" description="ABC transporter" evidence="9">
    <location>
        <begin position="5"/>
        <end position="240"/>
    </location>
</feature>
<evidence type="ECO:0000256" key="7">
    <source>
        <dbReference type="ARBA" id="ARBA00022967"/>
    </source>
</evidence>
<dbReference type="Pfam" id="PF00005">
    <property type="entry name" value="ABC_tran"/>
    <property type="match status" value="1"/>
</dbReference>
<name>A0ABS6JR42_9BACI</name>
<protein>
    <submittedName>
        <fullName evidence="10">Energy-coupling factor transporter ATPase</fullName>
    </submittedName>
</protein>
<organism evidence="10 11">
    <name type="scientific">Evansella alkalicola</name>
    <dbReference type="NCBI Taxonomy" id="745819"/>
    <lineage>
        <taxon>Bacteria</taxon>
        <taxon>Bacillati</taxon>
        <taxon>Bacillota</taxon>
        <taxon>Bacilli</taxon>
        <taxon>Bacillales</taxon>
        <taxon>Bacillaceae</taxon>
        <taxon>Evansella</taxon>
    </lineage>
</organism>
<dbReference type="CDD" id="cd03225">
    <property type="entry name" value="ABC_cobalt_CbiO_domain1"/>
    <property type="match status" value="1"/>
</dbReference>
<dbReference type="Proteomes" id="UP000790580">
    <property type="component" value="Unassembled WGS sequence"/>
</dbReference>
<evidence type="ECO:0000256" key="2">
    <source>
        <dbReference type="ARBA" id="ARBA00005417"/>
    </source>
</evidence>
<dbReference type="PANTHER" id="PTHR43553">
    <property type="entry name" value="HEAVY METAL TRANSPORTER"/>
    <property type="match status" value="1"/>
</dbReference>
<evidence type="ECO:0000259" key="9">
    <source>
        <dbReference type="PROSITE" id="PS50893"/>
    </source>
</evidence>
<reference evidence="10 11" key="1">
    <citation type="submission" date="2021-06" db="EMBL/GenBank/DDBJ databases">
        <title>Bacillus sp. RD4P76, an endophyte from a halophyte.</title>
        <authorList>
            <person name="Sun J.-Q."/>
        </authorList>
    </citation>
    <scope>NUCLEOTIDE SEQUENCE [LARGE SCALE GENOMIC DNA]</scope>
    <source>
        <strain evidence="10 11">JCM 17098</strain>
    </source>
</reference>
<evidence type="ECO:0000256" key="6">
    <source>
        <dbReference type="ARBA" id="ARBA00022840"/>
    </source>
</evidence>
<evidence type="ECO:0000256" key="4">
    <source>
        <dbReference type="ARBA" id="ARBA00022475"/>
    </source>
</evidence>
<comment type="subcellular location">
    <subcellularLocation>
        <location evidence="1">Cell membrane</location>
        <topology evidence="1">Peripheral membrane protein</topology>
    </subcellularLocation>
</comment>
<keyword evidence="5" id="KW-0547">Nucleotide-binding</keyword>
<keyword evidence="3" id="KW-0813">Transport</keyword>
<comment type="caution">
    <text evidence="10">The sequence shown here is derived from an EMBL/GenBank/DDBJ whole genome shotgun (WGS) entry which is preliminary data.</text>
</comment>
<dbReference type="PANTHER" id="PTHR43553:SF24">
    <property type="entry name" value="ENERGY-COUPLING FACTOR TRANSPORTER ATP-BINDING PROTEIN ECFA1"/>
    <property type="match status" value="1"/>
</dbReference>
<dbReference type="InterPro" id="IPR015856">
    <property type="entry name" value="ABC_transpr_CbiO/EcfA_su"/>
</dbReference>
<keyword evidence="7" id="KW-1278">Translocase</keyword>
<dbReference type="PROSITE" id="PS00211">
    <property type="entry name" value="ABC_TRANSPORTER_1"/>
    <property type="match status" value="1"/>
</dbReference>